<keyword evidence="6" id="KW-0235">DNA replication</keyword>
<keyword evidence="4 6" id="KW-0227">DNA damage</keyword>
<reference evidence="9" key="1">
    <citation type="submission" date="2016-11" db="EMBL/GenBank/DDBJ databases">
        <authorList>
            <person name="Varghese N."/>
            <person name="Submissions S."/>
        </authorList>
    </citation>
    <scope>NUCLEOTIDE SEQUENCE [LARGE SCALE GENOMIC DNA]</scope>
    <source>
        <strain evidence="9">DSM 17957</strain>
    </source>
</reference>
<keyword evidence="6" id="KW-0808">Transferase</keyword>
<dbReference type="InterPro" id="IPR022880">
    <property type="entry name" value="DNApol_IV"/>
</dbReference>
<dbReference type="GO" id="GO:0000287">
    <property type="term" value="F:magnesium ion binding"/>
    <property type="evidence" value="ECO:0007669"/>
    <property type="project" value="UniProtKB-UniRule"/>
</dbReference>
<dbReference type="AlphaFoldDB" id="A0A1M6I7K0"/>
<comment type="cofactor">
    <cofactor evidence="6">
        <name>Mg(2+)</name>
        <dbReference type="ChEBI" id="CHEBI:18420"/>
    </cofactor>
    <text evidence="6">Binds 2 magnesium ions per subunit.</text>
</comment>
<dbReference type="GO" id="GO:0042276">
    <property type="term" value="P:error-prone translesion synthesis"/>
    <property type="evidence" value="ECO:0007669"/>
    <property type="project" value="TreeGrafter"/>
</dbReference>
<comment type="catalytic activity">
    <reaction evidence="6">
        <text>DNA(n) + a 2'-deoxyribonucleoside 5'-triphosphate = DNA(n+1) + diphosphate</text>
        <dbReference type="Rhea" id="RHEA:22508"/>
        <dbReference type="Rhea" id="RHEA-COMP:17339"/>
        <dbReference type="Rhea" id="RHEA-COMP:17340"/>
        <dbReference type="ChEBI" id="CHEBI:33019"/>
        <dbReference type="ChEBI" id="CHEBI:61560"/>
        <dbReference type="ChEBI" id="CHEBI:173112"/>
        <dbReference type="EC" id="2.7.7.7"/>
    </reaction>
</comment>
<dbReference type="InterPro" id="IPR036775">
    <property type="entry name" value="DNA_pol_Y-fam_lit_finger_sf"/>
</dbReference>
<keyword evidence="9" id="KW-1185">Reference proteome</keyword>
<comment type="similarity">
    <text evidence="1 6">Belongs to the DNA polymerase type-Y family.</text>
</comment>
<evidence type="ECO:0000256" key="4">
    <source>
        <dbReference type="ARBA" id="ARBA00022763"/>
    </source>
</evidence>
<dbReference type="GO" id="GO:0009432">
    <property type="term" value="P:SOS response"/>
    <property type="evidence" value="ECO:0007669"/>
    <property type="project" value="TreeGrafter"/>
</dbReference>
<evidence type="ECO:0000313" key="8">
    <source>
        <dbReference type="EMBL" id="SHJ30353.1"/>
    </source>
</evidence>
<feature type="binding site" evidence="6">
    <location>
        <position position="13"/>
    </location>
    <ligand>
        <name>Mg(2+)</name>
        <dbReference type="ChEBI" id="CHEBI:18420"/>
    </ligand>
</feature>
<dbReference type="Gene3D" id="3.40.1170.60">
    <property type="match status" value="1"/>
</dbReference>
<keyword evidence="3 6" id="KW-0548">Nucleotidyltransferase</keyword>
<comment type="subcellular location">
    <subcellularLocation>
        <location evidence="6">Cytoplasm</location>
    </subcellularLocation>
</comment>
<feature type="domain" description="UmuC" evidence="7">
    <location>
        <begin position="9"/>
        <end position="197"/>
    </location>
</feature>
<dbReference type="Pfam" id="PF11799">
    <property type="entry name" value="IMS_C"/>
    <property type="match status" value="1"/>
</dbReference>
<dbReference type="Gene3D" id="1.10.150.20">
    <property type="entry name" value="5' to 3' exonuclease, C-terminal subdomain"/>
    <property type="match status" value="1"/>
</dbReference>
<feature type="active site" evidence="6">
    <location>
        <position position="116"/>
    </location>
</feature>
<dbReference type="GO" id="GO:0005829">
    <property type="term" value="C:cytosol"/>
    <property type="evidence" value="ECO:0007669"/>
    <property type="project" value="TreeGrafter"/>
</dbReference>
<dbReference type="HAMAP" id="MF_01113">
    <property type="entry name" value="DNApol_IV"/>
    <property type="match status" value="1"/>
</dbReference>
<dbReference type="GO" id="GO:0006281">
    <property type="term" value="P:DNA repair"/>
    <property type="evidence" value="ECO:0007669"/>
    <property type="project" value="UniProtKB-UniRule"/>
</dbReference>
<dbReference type="RefSeq" id="WP_110940911.1">
    <property type="nucleotide sequence ID" value="NZ_FQZV01000020.1"/>
</dbReference>
<dbReference type="GO" id="GO:0003684">
    <property type="term" value="F:damaged DNA binding"/>
    <property type="evidence" value="ECO:0007669"/>
    <property type="project" value="InterPro"/>
</dbReference>
<comment type="function">
    <text evidence="6">Poorly processive, error-prone DNA polymerase involved in untargeted mutagenesis. Copies undamaged DNA at stalled replication forks, which arise in vivo from mismatched or misaligned primer ends. These misaligned primers can be extended by PolIV. Exhibits no 3'-5' exonuclease (proofreading) activity. May be involved in translesional synthesis, in conjunction with the beta clamp from PolIII.</text>
</comment>
<accession>A0A1M6I7K0</accession>
<gene>
    <name evidence="6" type="primary">dinB</name>
    <name evidence="8" type="ORF">SAMN02745975_01747</name>
</gene>
<dbReference type="EC" id="2.7.7.7" evidence="6"/>
<evidence type="ECO:0000256" key="3">
    <source>
        <dbReference type="ARBA" id="ARBA00022695"/>
    </source>
</evidence>
<evidence type="ECO:0000256" key="2">
    <source>
        <dbReference type="ARBA" id="ARBA00022457"/>
    </source>
</evidence>
<proteinExistence type="inferred from homology"/>
<keyword evidence="2 6" id="KW-0515">Mutator protein</keyword>
<dbReference type="GO" id="GO:0006261">
    <property type="term" value="P:DNA-templated DNA replication"/>
    <property type="evidence" value="ECO:0007669"/>
    <property type="project" value="UniProtKB-UniRule"/>
</dbReference>
<keyword evidence="6" id="KW-0238">DNA-binding</keyword>
<dbReference type="Gene3D" id="3.30.1490.100">
    <property type="entry name" value="DNA polymerase, Y-family, little finger domain"/>
    <property type="match status" value="1"/>
</dbReference>
<evidence type="ECO:0000313" key="9">
    <source>
        <dbReference type="Proteomes" id="UP000184536"/>
    </source>
</evidence>
<dbReference type="GO" id="GO:0003887">
    <property type="term" value="F:DNA-directed DNA polymerase activity"/>
    <property type="evidence" value="ECO:0007669"/>
    <property type="project" value="UniProtKB-UniRule"/>
</dbReference>
<dbReference type="PANTHER" id="PTHR11076">
    <property type="entry name" value="DNA REPAIR POLYMERASE UMUC / TRANSFERASE FAMILY MEMBER"/>
    <property type="match status" value="1"/>
</dbReference>
<dbReference type="SUPFAM" id="SSF56672">
    <property type="entry name" value="DNA/RNA polymerases"/>
    <property type="match status" value="1"/>
</dbReference>
<dbReference type="Proteomes" id="UP000184536">
    <property type="component" value="Unassembled WGS sequence"/>
</dbReference>
<evidence type="ECO:0000256" key="1">
    <source>
        <dbReference type="ARBA" id="ARBA00010945"/>
    </source>
</evidence>
<protein>
    <recommendedName>
        <fullName evidence="6">DNA polymerase IV</fullName>
        <shortName evidence="6">Pol IV</shortName>
        <ecNumber evidence="6">2.7.7.7</ecNumber>
    </recommendedName>
</protein>
<evidence type="ECO:0000256" key="5">
    <source>
        <dbReference type="ARBA" id="ARBA00022932"/>
    </source>
</evidence>
<dbReference type="InterPro" id="IPR001126">
    <property type="entry name" value="UmuC"/>
</dbReference>
<dbReference type="Pfam" id="PF00817">
    <property type="entry name" value="IMS"/>
    <property type="match status" value="1"/>
</dbReference>
<dbReference type="InterPro" id="IPR043128">
    <property type="entry name" value="Rev_trsase/Diguanyl_cyclase"/>
</dbReference>
<dbReference type="InterPro" id="IPR050116">
    <property type="entry name" value="DNA_polymerase-Y"/>
</dbReference>
<organism evidence="8 9">
    <name type="scientific">Geosporobacter subterraneus DSM 17957</name>
    <dbReference type="NCBI Taxonomy" id="1121919"/>
    <lineage>
        <taxon>Bacteria</taxon>
        <taxon>Bacillati</taxon>
        <taxon>Bacillota</taxon>
        <taxon>Clostridia</taxon>
        <taxon>Peptostreptococcales</taxon>
        <taxon>Thermotaleaceae</taxon>
        <taxon>Geosporobacter</taxon>
    </lineage>
</organism>
<keyword evidence="6" id="KW-0460">Magnesium</keyword>
<keyword evidence="6" id="KW-0234">DNA repair</keyword>
<dbReference type="InterPro" id="IPR017961">
    <property type="entry name" value="DNA_pol_Y-fam_little_finger"/>
</dbReference>
<evidence type="ECO:0000256" key="6">
    <source>
        <dbReference type="HAMAP-Rule" id="MF_01113"/>
    </source>
</evidence>
<dbReference type="EMBL" id="FQZV01000020">
    <property type="protein sequence ID" value="SHJ30353.1"/>
    <property type="molecule type" value="Genomic_DNA"/>
</dbReference>
<feature type="binding site" evidence="6">
    <location>
        <position position="115"/>
    </location>
    <ligand>
        <name>Mg(2+)</name>
        <dbReference type="ChEBI" id="CHEBI:18420"/>
    </ligand>
</feature>
<keyword evidence="6" id="KW-0479">Metal-binding</keyword>
<dbReference type="PROSITE" id="PS50173">
    <property type="entry name" value="UMUC"/>
    <property type="match status" value="1"/>
</dbReference>
<keyword evidence="6" id="KW-0963">Cytoplasm</keyword>
<feature type="site" description="Substrate discrimination" evidence="6">
    <location>
        <position position="18"/>
    </location>
</feature>
<dbReference type="InterPro" id="IPR043502">
    <property type="entry name" value="DNA/RNA_pol_sf"/>
</dbReference>
<dbReference type="Gene3D" id="3.30.70.270">
    <property type="match status" value="1"/>
</dbReference>
<dbReference type="OrthoDB" id="9808813at2"/>
<comment type="subunit">
    <text evidence="6">Monomer.</text>
</comment>
<dbReference type="PANTHER" id="PTHR11076:SF35">
    <property type="entry name" value="DNA REPAIR PROTEIN HOMOLOG YOBH"/>
    <property type="match status" value="1"/>
</dbReference>
<dbReference type="SUPFAM" id="SSF100879">
    <property type="entry name" value="Lesion bypass DNA polymerase (Y-family), little finger domain"/>
    <property type="match status" value="1"/>
</dbReference>
<dbReference type="STRING" id="1121919.SAMN02745975_01747"/>
<sequence>MKKNTKRIIFHIDVNSAFLSWEAVYRLQQGETLDLRTIPSVVGGDPKSRRGIVLAKSIPAKHYKIQTGETLYAALEKCPHLKIVSPSYGLYVRCSNAMVEILKEYSPIVQRFSADECFLDYTGMEPHFGEPEAAARRIKNHIYRELGFTVNIGISTNKLLAKMASDFKKPDQVHTLFPWEIPKKMWPLPVEELFMVGRATVPKLHKMRIFTIGDLANYDPVHIRHRLKSHGIMIWQYANGIEDSAVRGGNAIEMKGIGNSTTIAFDVEDRKTAHKILLSLTETVAMRLRDAGYCCRLVAISIKNSDFYTYSHQRKLLAATDATGRIYQTVREIFDEVWQGEKIRHLGVRVSDFCSNEFFQHSLFDEADLEKTRALDQTIDRIRLKYGTKSVMRASFLYSDIKPLSGGVGQDDFPPMSSIL</sequence>
<keyword evidence="5 6" id="KW-0239">DNA-directed DNA polymerase</keyword>
<name>A0A1M6I7K0_9FIRM</name>
<dbReference type="CDD" id="cd03586">
    <property type="entry name" value="PolY_Pol_IV_kappa"/>
    <property type="match status" value="1"/>
</dbReference>
<evidence type="ECO:0000259" key="7">
    <source>
        <dbReference type="PROSITE" id="PS50173"/>
    </source>
</evidence>